<protein>
    <submittedName>
        <fullName evidence="6">Helix-turn-helix transcriptional regulator</fullName>
    </submittedName>
</protein>
<dbReference type="PANTHER" id="PTHR11019">
    <property type="entry name" value="HTH-TYPE TRANSCRIPTIONAL REGULATOR NIMR"/>
    <property type="match status" value="1"/>
</dbReference>
<dbReference type="SUPFAM" id="SSF51182">
    <property type="entry name" value="RmlC-like cupins"/>
    <property type="match status" value="1"/>
</dbReference>
<dbReference type="Proteomes" id="UP001550628">
    <property type="component" value="Unassembled WGS sequence"/>
</dbReference>
<evidence type="ECO:0000256" key="4">
    <source>
        <dbReference type="SAM" id="MobiDB-lite"/>
    </source>
</evidence>
<dbReference type="SUPFAM" id="SSF46689">
    <property type="entry name" value="Homeodomain-like"/>
    <property type="match status" value="1"/>
</dbReference>
<feature type="region of interest" description="Disordered" evidence="4">
    <location>
        <begin position="1"/>
        <end position="23"/>
    </location>
</feature>
<evidence type="ECO:0000256" key="2">
    <source>
        <dbReference type="ARBA" id="ARBA00023125"/>
    </source>
</evidence>
<dbReference type="InterPro" id="IPR009057">
    <property type="entry name" value="Homeodomain-like_sf"/>
</dbReference>
<evidence type="ECO:0000259" key="5">
    <source>
        <dbReference type="PROSITE" id="PS01124"/>
    </source>
</evidence>
<keyword evidence="3" id="KW-0804">Transcription</keyword>
<keyword evidence="2" id="KW-0238">DNA-binding</keyword>
<dbReference type="InterPro" id="IPR014710">
    <property type="entry name" value="RmlC-like_jellyroll"/>
</dbReference>
<feature type="domain" description="HTH araC/xylS-type" evidence="5">
    <location>
        <begin position="149"/>
        <end position="246"/>
    </location>
</feature>
<sequence length="249" mass="27937">MSITRPIVPTPTRVRDLPAGSHIDPHRHPDHQLIYCSGGAAEVRTDTGTWIAPPDRAIWIPAGHRHEHYFYGPTRFHCIAFPVAAEGDREAPVVLATSGLVRELIIACSAPGELPDHELGRLRQVLLDQLGRMPQQRLLLPVARDERLRRACALVEADLETTWTLAELGRRVGAGERTLTRLFRTEFAMTYPQWRTHLRLHRAVRLLAEGYSVTAVARRCGWASPSAFIDVYRHAFGRTPGGSRRGNDQ</sequence>
<evidence type="ECO:0000313" key="7">
    <source>
        <dbReference type="Proteomes" id="UP001550628"/>
    </source>
</evidence>
<dbReference type="CDD" id="cd06124">
    <property type="entry name" value="cupin_NimR-like_N"/>
    <property type="match status" value="1"/>
</dbReference>
<evidence type="ECO:0000256" key="3">
    <source>
        <dbReference type="ARBA" id="ARBA00023163"/>
    </source>
</evidence>
<accession>A0ABV2WSJ8</accession>
<keyword evidence="1" id="KW-0805">Transcription regulation</keyword>
<dbReference type="InterPro" id="IPR011051">
    <property type="entry name" value="RmlC_Cupin_sf"/>
</dbReference>
<reference evidence="6 7" key="1">
    <citation type="submission" date="2024-06" db="EMBL/GenBank/DDBJ databases">
        <title>The Natural Products Discovery Center: Release of the First 8490 Sequenced Strains for Exploring Actinobacteria Biosynthetic Diversity.</title>
        <authorList>
            <person name="Kalkreuter E."/>
            <person name="Kautsar S.A."/>
            <person name="Yang D."/>
            <person name="Bader C.D."/>
            <person name="Teijaro C.N."/>
            <person name="Fluegel L."/>
            <person name="Davis C.M."/>
            <person name="Simpson J.R."/>
            <person name="Lauterbach L."/>
            <person name="Steele A.D."/>
            <person name="Gui C."/>
            <person name="Meng S."/>
            <person name="Li G."/>
            <person name="Viehrig K."/>
            <person name="Ye F."/>
            <person name="Su P."/>
            <person name="Kiefer A.F."/>
            <person name="Nichols A."/>
            <person name="Cepeda A.J."/>
            <person name="Yan W."/>
            <person name="Fan B."/>
            <person name="Jiang Y."/>
            <person name="Adhikari A."/>
            <person name="Zheng C.-J."/>
            <person name="Schuster L."/>
            <person name="Cowan T.M."/>
            <person name="Smanski M.J."/>
            <person name="Chevrette M.G."/>
            <person name="De Carvalho L.P.S."/>
            <person name="Shen B."/>
        </authorList>
    </citation>
    <scope>NUCLEOTIDE SEQUENCE [LARGE SCALE GENOMIC DNA]</scope>
    <source>
        <strain evidence="6 7">NPDC019708</strain>
    </source>
</reference>
<evidence type="ECO:0000256" key="1">
    <source>
        <dbReference type="ARBA" id="ARBA00023015"/>
    </source>
</evidence>
<dbReference type="EMBL" id="JBEYBF010000012">
    <property type="protein sequence ID" value="MEU1953854.1"/>
    <property type="molecule type" value="Genomic_DNA"/>
</dbReference>
<gene>
    <name evidence="6" type="ORF">ABZ510_18575</name>
</gene>
<dbReference type="InterPro" id="IPR003313">
    <property type="entry name" value="AraC-bd"/>
</dbReference>
<organism evidence="6 7">
    <name type="scientific">Nocardia rhamnosiphila</name>
    <dbReference type="NCBI Taxonomy" id="426716"/>
    <lineage>
        <taxon>Bacteria</taxon>
        <taxon>Bacillati</taxon>
        <taxon>Actinomycetota</taxon>
        <taxon>Actinomycetes</taxon>
        <taxon>Mycobacteriales</taxon>
        <taxon>Nocardiaceae</taxon>
        <taxon>Nocardia</taxon>
    </lineage>
</organism>
<dbReference type="Pfam" id="PF02311">
    <property type="entry name" value="AraC_binding"/>
    <property type="match status" value="1"/>
</dbReference>
<dbReference type="PROSITE" id="PS01124">
    <property type="entry name" value="HTH_ARAC_FAMILY_2"/>
    <property type="match status" value="1"/>
</dbReference>
<keyword evidence="7" id="KW-1185">Reference proteome</keyword>
<dbReference type="PANTHER" id="PTHR11019:SF199">
    <property type="entry name" value="HTH-TYPE TRANSCRIPTIONAL REGULATOR NIMR"/>
    <property type="match status" value="1"/>
</dbReference>
<name>A0ABV2WSJ8_9NOCA</name>
<evidence type="ECO:0000313" key="6">
    <source>
        <dbReference type="EMBL" id="MEU1953854.1"/>
    </source>
</evidence>
<proteinExistence type="predicted"/>
<dbReference type="InterPro" id="IPR018060">
    <property type="entry name" value="HTH_AraC"/>
</dbReference>
<dbReference type="RefSeq" id="WP_356959948.1">
    <property type="nucleotide sequence ID" value="NZ_JBEYBD010000039.1"/>
</dbReference>
<comment type="caution">
    <text evidence="6">The sequence shown here is derived from an EMBL/GenBank/DDBJ whole genome shotgun (WGS) entry which is preliminary data.</text>
</comment>
<dbReference type="Gene3D" id="2.60.120.10">
    <property type="entry name" value="Jelly Rolls"/>
    <property type="match status" value="1"/>
</dbReference>
<dbReference type="Pfam" id="PF12833">
    <property type="entry name" value="HTH_18"/>
    <property type="match status" value="1"/>
</dbReference>
<dbReference type="SMART" id="SM00342">
    <property type="entry name" value="HTH_ARAC"/>
    <property type="match status" value="1"/>
</dbReference>
<dbReference type="Gene3D" id="1.10.10.60">
    <property type="entry name" value="Homeodomain-like"/>
    <property type="match status" value="1"/>
</dbReference>